<dbReference type="SUPFAM" id="SSF56317">
    <property type="entry name" value="Carbon-nitrogen hydrolase"/>
    <property type="match status" value="1"/>
</dbReference>
<evidence type="ECO:0000313" key="3">
    <source>
        <dbReference type="Proteomes" id="UP000645517"/>
    </source>
</evidence>
<dbReference type="Proteomes" id="UP000645517">
    <property type="component" value="Unassembled WGS sequence"/>
</dbReference>
<name>A0ABQ2J2B3_9DEIO</name>
<keyword evidence="3" id="KW-1185">Reference proteome</keyword>
<feature type="domain" description="CN hydrolase" evidence="1">
    <location>
        <begin position="19"/>
        <end position="281"/>
    </location>
</feature>
<evidence type="ECO:0000259" key="1">
    <source>
        <dbReference type="PROSITE" id="PS50263"/>
    </source>
</evidence>
<dbReference type="InterPro" id="IPR036526">
    <property type="entry name" value="C-N_Hydrolase_sf"/>
</dbReference>
<dbReference type="Pfam" id="PF00795">
    <property type="entry name" value="CN_hydrolase"/>
    <property type="match status" value="1"/>
</dbReference>
<organism evidence="2 3">
    <name type="scientific">Deinococcus daejeonensis</name>
    <dbReference type="NCBI Taxonomy" id="1007098"/>
    <lineage>
        <taxon>Bacteria</taxon>
        <taxon>Thermotogati</taxon>
        <taxon>Deinococcota</taxon>
        <taxon>Deinococci</taxon>
        <taxon>Deinococcales</taxon>
        <taxon>Deinococcaceae</taxon>
        <taxon>Deinococcus</taxon>
    </lineage>
</organism>
<dbReference type="PANTHER" id="PTHR23088:SF50">
    <property type="entry name" value="HYDROLASE YHCX"/>
    <property type="match status" value="1"/>
</dbReference>
<dbReference type="PROSITE" id="PS50263">
    <property type="entry name" value="CN_HYDROLASE"/>
    <property type="match status" value="1"/>
</dbReference>
<dbReference type="CDD" id="cd07574">
    <property type="entry name" value="nitrilase_Rim1_like"/>
    <property type="match status" value="1"/>
</dbReference>
<dbReference type="InterPro" id="IPR003010">
    <property type="entry name" value="C-N_Hydrolase"/>
</dbReference>
<proteinExistence type="predicted"/>
<evidence type="ECO:0000313" key="2">
    <source>
        <dbReference type="EMBL" id="GGN35187.1"/>
    </source>
</evidence>
<sequence length="321" mass="34230">MDAGSTLGRMSDGVRAEAVRVAAAAYPVEFLADWAAYEAKLSRWVADAAGQGAGLLVFPEYAPLELISLLPTDLHHDVIGMRPALQAFVPDFVALHARLAREYGVGIVAGSYPVAQGGVFVNRAFVFGPDGTHAHQDKLLMTRFEAEEWHIAPGEGAAVFDLPLPGGTLRFGIAICYDSEFPTLARELAEGGAELLVVPSFTGSRAGFTRVRVGSMARALENQLYALHAPLIADAPWTYAVEDAHGAAGVYAPSDNGLPEDGVVAQLGWNESGWLVTDLDLRLTRAVRVDGHVLNWRDRVVGATRPTPAQVVSLGGVPKRV</sequence>
<accession>A0ABQ2J2B3</accession>
<dbReference type="EMBL" id="BMOR01000004">
    <property type="protein sequence ID" value="GGN35187.1"/>
    <property type="molecule type" value="Genomic_DNA"/>
</dbReference>
<protein>
    <submittedName>
        <fullName evidence="2">Amidohydrolase</fullName>
    </submittedName>
</protein>
<reference evidence="3" key="1">
    <citation type="journal article" date="2019" name="Int. J. Syst. Evol. Microbiol.">
        <title>The Global Catalogue of Microorganisms (GCM) 10K type strain sequencing project: providing services to taxonomists for standard genome sequencing and annotation.</title>
        <authorList>
            <consortium name="The Broad Institute Genomics Platform"/>
            <consortium name="The Broad Institute Genome Sequencing Center for Infectious Disease"/>
            <person name="Wu L."/>
            <person name="Ma J."/>
        </authorList>
    </citation>
    <scope>NUCLEOTIDE SEQUENCE [LARGE SCALE GENOMIC DNA]</scope>
    <source>
        <strain evidence="3">JCM 16918</strain>
    </source>
</reference>
<gene>
    <name evidence="2" type="ORF">GCM10010842_14720</name>
</gene>
<dbReference type="PANTHER" id="PTHR23088">
    <property type="entry name" value="NITRILASE-RELATED"/>
    <property type="match status" value="1"/>
</dbReference>
<dbReference type="Gene3D" id="3.60.110.10">
    <property type="entry name" value="Carbon-nitrogen hydrolase"/>
    <property type="match status" value="1"/>
</dbReference>
<comment type="caution">
    <text evidence="2">The sequence shown here is derived from an EMBL/GenBank/DDBJ whole genome shotgun (WGS) entry which is preliminary data.</text>
</comment>